<evidence type="ECO:0000256" key="3">
    <source>
        <dbReference type="ARBA" id="ARBA00004760"/>
    </source>
</evidence>
<evidence type="ECO:0000256" key="14">
    <source>
        <dbReference type="ARBA" id="ARBA00023004"/>
    </source>
</evidence>
<evidence type="ECO:0000256" key="12">
    <source>
        <dbReference type="ARBA" id="ARBA00022989"/>
    </source>
</evidence>
<keyword evidence="16 18" id="KW-0472">Membrane</keyword>
<evidence type="ECO:0000256" key="8">
    <source>
        <dbReference type="ARBA" id="ARBA00022617"/>
    </source>
</evidence>
<evidence type="ECO:0000256" key="4">
    <source>
        <dbReference type="ARBA" id="ARBA00004991"/>
    </source>
</evidence>
<evidence type="ECO:0000256" key="1">
    <source>
        <dbReference type="ARBA" id="ARBA00002593"/>
    </source>
</evidence>
<dbReference type="SUPFAM" id="SSF55856">
    <property type="entry name" value="Cytochrome b5-like heme/steroid binding domain"/>
    <property type="match status" value="1"/>
</dbReference>
<evidence type="ECO:0000313" key="21">
    <source>
        <dbReference type="Proteomes" id="UP001362899"/>
    </source>
</evidence>
<sequence length="503" mass="58205">MAVLTREEVLSRIDDGEILVIRHGKVLKLNSWIRSHPGGDKAILHMVGRDASDEMDVYHGDDTLKTMSSFSIGEVELPWTNVVPPIRRGNFETADLSAERKQHIRDTLQRERLRDIEKYPTVDEITQLNIHEEFQVLHTKLHKEGYFVCDYWDYAREAARISSLFILSAIFFFIYKKTTSRWMLTISGVCLGFAWHQMVFIAHDSGHLGITHNYYVDSLIGCFLASFVGGLSLGWWKRNHNVHHLVTNDPVHDPDIQHLPFFAVTSKLFTNVFSTFYEKILPMDAVARVMLPIQHHMYYPILCFGRFNLYRLSWIYVLYGQGPKEGKAKYLRHFELLGLSVFFYWFFYLLVGKGISSNMDKFIFVMVSHIATMPVHVQITLSHFAQSTSDLGPVECFPQRQVRTSMDVACPEWLDFVHGGLQFQAIHHLFPRMPRHNLRRAQAPVKEFCDRLGLHYTIYGFASGNKHVLARLADVAKQASVFNECNEFCRQEILSNIQPVETK</sequence>
<evidence type="ECO:0000256" key="6">
    <source>
        <dbReference type="ARBA" id="ARBA00012019"/>
    </source>
</evidence>
<dbReference type="GO" id="GO:0016717">
    <property type="term" value="F:oxidoreductase activity, acting on paired donors, with oxidation of a pair of donors resulting in the reduction of molecular oxygen to two molecules of water"/>
    <property type="evidence" value="ECO:0007669"/>
    <property type="project" value="TreeGrafter"/>
</dbReference>
<dbReference type="SMART" id="SM01117">
    <property type="entry name" value="Cyt-b5"/>
    <property type="match status" value="1"/>
</dbReference>
<evidence type="ECO:0000256" key="2">
    <source>
        <dbReference type="ARBA" id="ARBA00004141"/>
    </source>
</evidence>
<keyword evidence="8" id="KW-0349">Heme</keyword>
<dbReference type="CDD" id="cd03506">
    <property type="entry name" value="Delta6-FADS-like"/>
    <property type="match status" value="1"/>
</dbReference>
<keyword evidence="10" id="KW-0479">Metal-binding</keyword>
<evidence type="ECO:0000256" key="18">
    <source>
        <dbReference type="SAM" id="Phobius"/>
    </source>
</evidence>
<evidence type="ECO:0000256" key="11">
    <source>
        <dbReference type="ARBA" id="ARBA00022919"/>
    </source>
</evidence>
<comment type="catalytic activity">
    <reaction evidence="17">
        <text>an N-acylsphing-4-enine + 2 Fe(II)-[cytochrome b5] + O2 + 2 H(+) = a (4E,8E)-4-sphinga-4,8-dienine ceramide + 2 Fe(III)-[cytochrome b5] + 2 H2O</text>
        <dbReference type="Rhea" id="RHEA:46280"/>
        <dbReference type="Rhea" id="RHEA-COMP:10438"/>
        <dbReference type="Rhea" id="RHEA-COMP:10439"/>
        <dbReference type="ChEBI" id="CHEBI:15377"/>
        <dbReference type="ChEBI" id="CHEBI:15378"/>
        <dbReference type="ChEBI" id="CHEBI:15379"/>
        <dbReference type="ChEBI" id="CHEBI:29033"/>
        <dbReference type="ChEBI" id="CHEBI:29034"/>
        <dbReference type="ChEBI" id="CHEBI:52639"/>
        <dbReference type="ChEBI" id="CHEBI:85953"/>
        <dbReference type="EC" id="1.14.19.18"/>
    </reaction>
</comment>
<feature type="transmembrane region" description="Helical" evidence="18">
    <location>
        <begin position="331"/>
        <end position="350"/>
    </location>
</feature>
<evidence type="ECO:0000256" key="5">
    <source>
        <dbReference type="ARBA" id="ARBA00009295"/>
    </source>
</evidence>
<evidence type="ECO:0000256" key="15">
    <source>
        <dbReference type="ARBA" id="ARBA00023098"/>
    </source>
</evidence>
<keyword evidence="11" id="KW-0746">Sphingolipid metabolism</keyword>
<dbReference type="PANTHER" id="PTHR19353">
    <property type="entry name" value="FATTY ACID DESATURASE 2"/>
    <property type="match status" value="1"/>
</dbReference>
<evidence type="ECO:0000256" key="9">
    <source>
        <dbReference type="ARBA" id="ARBA00022692"/>
    </source>
</evidence>
<dbReference type="PIRSF" id="PIRSF015921">
    <property type="entry name" value="FA_sphinglp_des"/>
    <property type="match status" value="1"/>
</dbReference>
<feature type="transmembrane region" description="Helical" evidence="18">
    <location>
        <begin position="298"/>
        <end position="319"/>
    </location>
</feature>
<evidence type="ECO:0000256" key="10">
    <source>
        <dbReference type="ARBA" id="ARBA00022723"/>
    </source>
</evidence>
<dbReference type="GO" id="GO:0016020">
    <property type="term" value="C:membrane"/>
    <property type="evidence" value="ECO:0007669"/>
    <property type="project" value="UniProtKB-SubCell"/>
</dbReference>
<dbReference type="InterPro" id="IPR012171">
    <property type="entry name" value="Fatty_acid_desaturase"/>
</dbReference>
<name>A0AAV5RFY9_STABA</name>
<dbReference type="Pfam" id="PF00173">
    <property type="entry name" value="Cyt-b5"/>
    <property type="match status" value="1"/>
</dbReference>
<dbReference type="InterPro" id="IPR005804">
    <property type="entry name" value="FA_desaturase_dom"/>
</dbReference>
<comment type="function">
    <text evidence="1">Delta(8)-fatty-acid desaturase which introduces a double bond at the 8-position in the long-chain base (LCB) of ceramides. Required for the formation of the di-unsaturated sphingoid base (E,E)-sphinga-4,8-dienine during glucosylceramide (GluCer) biosynthesis.</text>
</comment>
<keyword evidence="12 18" id="KW-1133">Transmembrane helix</keyword>
<keyword evidence="14" id="KW-0408">Iron</keyword>
<organism evidence="20 21">
    <name type="scientific">Starmerella bacillaris</name>
    <name type="common">Yeast</name>
    <name type="synonym">Candida zemplinina</name>
    <dbReference type="NCBI Taxonomy" id="1247836"/>
    <lineage>
        <taxon>Eukaryota</taxon>
        <taxon>Fungi</taxon>
        <taxon>Dikarya</taxon>
        <taxon>Ascomycota</taxon>
        <taxon>Saccharomycotina</taxon>
        <taxon>Dipodascomycetes</taxon>
        <taxon>Dipodascales</taxon>
        <taxon>Trichomonascaceae</taxon>
        <taxon>Starmerella</taxon>
    </lineage>
</organism>
<feature type="transmembrane region" description="Helical" evidence="18">
    <location>
        <begin position="214"/>
        <end position="236"/>
    </location>
</feature>
<dbReference type="Pfam" id="PF00487">
    <property type="entry name" value="FA_desaturase"/>
    <property type="match status" value="1"/>
</dbReference>
<comment type="pathway">
    <text evidence="3">Lipid metabolism; sphingolipid metabolism.</text>
</comment>
<dbReference type="PANTHER" id="PTHR19353:SF30">
    <property type="entry name" value="DELTA 8-(E)-SPHINGOLIPID DESATURASE"/>
    <property type="match status" value="1"/>
</dbReference>
<dbReference type="EMBL" id="BTGC01000003">
    <property type="protein sequence ID" value="GMM50521.1"/>
    <property type="molecule type" value="Genomic_DNA"/>
</dbReference>
<dbReference type="AlphaFoldDB" id="A0AAV5RFY9"/>
<evidence type="ECO:0000256" key="17">
    <source>
        <dbReference type="ARBA" id="ARBA00047420"/>
    </source>
</evidence>
<evidence type="ECO:0000313" key="20">
    <source>
        <dbReference type="EMBL" id="GMM50521.1"/>
    </source>
</evidence>
<keyword evidence="21" id="KW-1185">Reference proteome</keyword>
<protein>
    <recommendedName>
        <fullName evidence="7">Delta 8-(E)-sphingolipid desaturase</fullName>
        <ecNumber evidence="6">1.14.19.18</ecNumber>
    </recommendedName>
</protein>
<feature type="domain" description="Cytochrome b5 heme-binding" evidence="19">
    <location>
        <begin position="1"/>
        <end position="76"/>
    </location>
</feature>
<proteinExistence type="inferred from homology"/>
<reference evidence="20 21" key="1">
    <citation type="journal article" date="2023" name="Elife">
        <title>Identification of key yeast species and microbe-microbe interactions impacting larval growth of Drosophila in the wild.</title>
        <authorList>
            <person name="Mure A."/>
            <person name="Sugiura Y."/>
            <person name="Maeda R."/>
            <person name="Honda K."/>
            <person name="Sakurai N."/>
            <person name="Takahashi Y."/>
            <person name="Watada M."/>
            <person name="Katoh T."/>
            <person name="Gotoh A."/>
            <person name="Gotoh Y."/>
            <person name="Taniguchi I."/>
            <person name="Nakamura K."/>
            <person name="Hayashi T."/>
            <person name="Katayama T."/>
            <person name="Uemura T."/>
            <person name="Hattori Y."/>
        </authorList>
    </citation>
    <scope>NUCLEOTIDE SEQUENCE [LARGE SCALE GENOMIC DNA]</scope>
    <source>
        <strain evidence="20 21">SB-73</strain>
    </source>
</reference>
<dbReference type="Proteomes" id="UP001362899">
    <property type="component" value="Unassembled WGS sequence"/>
</dbReference>
<comment type="pathway">
    <text evidence="4">Sphingolipid metabolism.</text>
</comment>
<dbReference type="InterPro" id="IPR036400">
    <property type="entry name" value="Cyt_B5-like_heme/steroid_sf"/>
</dbReference>
<comment type="similarity">
    <text evidence="5">Belongs to the fatty acid desaturase type 1 family.</text>
</comment>
<dbReference type="PROSITE" id="PS50255">
    <property type="entry name" value="CYTOCHROME_B5_2"/>
    <property type="match status" value="1"/>
</dbReference>
<evidence type="ECO:0000256" key="7">
    <source>
        <dbReference type="ARBA" id="ARBA00016939"/>
    </source>
</evidence>
<keyword evidence="9 18" id="KW-0812">Transmembrane</keyword>
<dbReference type="InterPro" id="IPR001199">
    <property type="entry name" value="Cyt_B5-like_heme/steroid-bd"/>
</dbReference>
<comment type="subcellular location">
    <subcellularLocation>
        <location evidence="2">Membrane</location>
        <topology evidence="2">Multi-pass membrane protein</topology>
    </subcellularLocation>
</comment>
<feature type="transmembrane region" description="Helical" evidence="18">
    <location>
        <begin position="181"/>
        <end position="202"/>
    </location>
</feature>
<dbReference type="Gene3D" id="3.10.120.10">
    <property type="entry name" value="Cytochrome b5-like heme/steroid binding domain"/>
    <property type="match status" value="1"/>
</dbReference>
<dbReference type="EC" id="1.14.19.18" evidence="6"/>
<evidence type="ECO:0000256" key="16">
    <source>
        <dbReference type="ARBA" id="ARBA00023136"/>
    </source>
</evidence>
<dbReference type="GO" id="GO:0046872">
    <property type="term" value="F:metal ion binding"/>
    <property type="evidence" value="ECO:0007669"/>
    <property type="project" value="UniProtKB-KW"/>
</dbReference>
<keyword evidence="15" id="KW-0443">Lipid metabolism</keyword>
<accession>A0AAV5RFY9</accession>
<feature type="transmembrane region" description="Helical" evidence="18">
    <location>
        <begin position="158"/>
        <end position="175"/>
    </location>
</feature>
<comment type="caution">
    <text evidence="20">The sequence shown here is derived from an EMBL/GenBank/DDBJ whole genome shotgun (WGS) entry which is preliminary data.</text>
</comment>
<evidence type="ECO:0000256" key="13">
    <source>
        <dbReference type="ARBA" id="ARBA00023002"/>
    </source>
</evidence>
<dbReference type="GO" id="GO:0006665">
    <property type="term" value="P:sphingolipid metabolic process"/>
    <property type="evidence" value="ECO:0007669"/>
    <property type="project" value="UniProtKB-KW"/>
</dbReference>
<evidence type="ECO:0000259" key="19">
    <source>
        <dbReference type="PROSITE" id="PS50255"/>
    </source>
</evidence>
<gene>
    <name evidence="20" type="ORF">DASB73_014790</name>
</gene>
<keyword evidence="13" id="KW-0560">Oxidoreductase</keyword>